<keyword evidence="7" id="KW-1185">Reference proteome</keyword>
<organism evidence="6 7">
    <name type="scientific">Fibrella aquatilis</name>
    <dbReference type="NCBI Taxonomy" id="2817059"/>
    <lineage>
        <taxon>Bacteria</taxon>
        <taxon>Pseudomonadati</taxon>
        <taxon>Bacteroidota</taxon>
        <taxon>Cytophagia</taxon>
        <taxon>Cytophagales</taxon>
        <taxon>Spirosomataceae</taxon>
        <taxon>Fibrella</taxon>
    </lineage>
</organism>
<dbReference type="PROSITE" id="PS51764">
    <property type="entry name" value="GH26"/>
    <property type="match status" value="1"/>
</dbReference>
<dbReference type="InterPro" id="IPR017853">
    <property type="entry name" value="GH"/>
</dbReference>
<name>A0A939G7W8_9BACT</name>
<proteinExistence type="inferred from homology"/>
<dbReference type="GO" id="GO:0016985">
    <property type="term" value="F:mannan endo-1,4-beta-mannosidase activity"/>
    <property type="evidence" value="ECO:0007669"/>
    <property type="project" value="InterPro"/>
</dbReference>
<feature type="active site" description="Nucleophile" evidence="4">
    <location>
        <position position="242"/>
    </location>
</feature>
<feature type="domain" description="GH26" evidence="5">
    <location>
        <begin position="22"/>
        <end position="307"/>
    </location>
</feature>
<dbReference type="GO" id="GO:0006080">
    <property type="term" value="P:substituted mannan metabolic process"/>
    <property type="evidence" value="ECO:0007669"/>
    <property type="project" value="InterPro"/>
</dbReference>
<dbReference type="PANTHER" id="PTHR40079:SF4">
    <property type="entry name" value="GH26 DOMAIN-CONTAINING PROTEIN-RELATED"/>
    <property type="match status" value="1"/>
</dbReference>
<evidence type="ECO:0000256" key="3">
    <source>
        <dbReference type="ARBA" id="ARBA00023295"/>
    </source>
</evidence>
<comment type="similarity">
    <text evidence="1 4">Belongs to the glycosyl hydrolase 26 family.</text>
</comment>
<evidence type="ECO:0000259" key="5">
    <source>
        <dbReference type="PROSITE" id="PS51764"/>
    </source>
</evidence>
<dbReference type="Proteomes" id="UP000664795">
    <property type="component" value="Unassembled WGS sequence"/>
</dbReference>
<sequence>MSQRLTLTALLTFAVVVTLYAQPTARVPYYGARLEPRQAVLHGAGQAEVVAVAEYTKSLSAATRPILFMDYAGLNSPKIGNQLRSILTKCRQFSWFVIPQIGLSMTTDGQPDKHYEGEVAAGRYDALIDTLVQTLKRYDRPIYLRIGYEFNGHWNGYQPATYQQAFRHIYDRLRAANANNVATVWCYGPDSETDTYAAFYPGDDVVDWWGIDLFKPASFTYPSTIQFLADARQHRKPVMIGESTPKFVGVSNGKRSWETWFRPYFALVQANPHIKAFCYINWNWARFDYWKDWGDARVGQNAYINQHYQRAIRYKRIAHGADRQTTEALLSGK</sequence>
<reference evidence="6 7" key="1">
    <citation type="submission" date="2021-03" db="EMBL/GenBank/DDBJ databases">
        <title>Fibrella sp. HMF5036 genome sequencing and assembly.</title>
        <authorList>
            <person name="Kang H."/>
            <person name="Kim H."/>
            <person name="Bae S."/>
            <person name="Joh K."/>
        </authorList>
    </citation>
    <scope>NUCLEOTIDE SEQUENCE [LARGE SCALE GENOMIC DNA]</scope>
    <source>
        <strain evidence="6 7">HMF5036</strain>
    </source>
</reference>
<dbReference type="InterPro" id="IPR000805">
    <property type="entry name" value="Glyco_hydro_26"/>
</dbReference>
<evidence type="ECO:0000313" key="7">
    <source>
        <dbReference type="Proteomes" id="UP000664795"/>
    </source>
</evidence>
<protein>
    <recommendedName>
        <fullName evidence="5">GH26 domain-containing protein</fullName>
    </recommendedName>
</protein>
<evidence type="ECO:0000256" key="2">
    <source>
        <dbReference type="ARBA" id="ARBA00022801"/>
    </source>
</evidence>
<comment type="caution">
    <text evidence="6">The sequence shown here is derived from an EMBL/GenBank/DDBJ whole genome shotgun (WGS) entry which is preliminary data.</text>
</comment>
<dbReference type="SUPFAM" id="SSF51445">
    <property type="entry name" value="(Trans)glycosidases"/>
    <property type="match status" value="1"/>
</dbReference>
<dbReference type="AlphaFoldDB" id="A0A939G7W8"/>
<evidence type="ECO:0000256" key="1">
    <source>
        <dbReference type="ARBA" id="ARBA00007754"/>
    </source>
</evidence>
<evidence type="ECO:0000313" key="6">
    <source>
        <dbReference type="EMBL" id="MBO0932010.1"/>
    </source>
</evidence>
<evidence type="ECO:0000256" key="4">
    <source>
        <dbReference type="PROSITE-ProRule" id="PRU01100"/>
    </source>
</evidence>
<gene>
    <name evidence="6" type="ORF">J2I48_13450</name>
</gene>
<dbReference type="Gene3D" id="3.20.20.80">
    <property type="entry name" value="Glycosidases"/>
    <property type="match status" value="1"/>
</dbReference>
<dbReference type="InterPro" id="IPR022790">
    <property type="entry name" value="GH26_dom"/>
</dbReference>
<accession>A0A939G7W8</accession>
<dbReference type="RefSeq" id="WP_207335978.1">
    <property type="nucleotide sequence ID" value="NZ_JAFMYU010000009.1"/>
</dbReference>
<dbReference type="PANTHER" id="PTHR40079">
    <property type="entry name" value="MANNAN ENDO-1,4-BETA-MANNOSIDASE E-RELATED"/>
    <property type="match status" value="1"/>
</dbReference>
<dbReference type="EMBL" id="JAFMYU010000009">
    <property type="protein sequence ID" value="MBO0932010.1"/>
    <property type="molecule type" value="Genomic_DNA"/>
</dbReference>
<feature type="active site" description="Proton donor" evidence="4">
    <location>
        <position position="149"/>
    </location>
</feature>
<keyword evidence="3 4" id="KW-0326">Glycosidase</keyword>
<keyword evidence="2 4" id="KW-0378">Hydrolase</keyword>
<dbReference type="Pfam" id="PF02156">
    <property type="entry name" value="Glyco_hydro_26"/>
    <property type="match status" value="1"/>
</dbReference>